<dbReference type="InterPro" id="IPR035952">
    <property type="entry name" value="Rhomboid-like_sf"/>
</dbReference>
<evidence type="ECO:0000256" key="7">
    <source>
        <dbReference type="ARBA" id="ARBA00023136"/>
    </source>
</evidence>
<feature type="domain" description="Peptidase S54 rhomboid" evidence="9">
    <location>
        <begin position="60"/>
        <end position="204"/>
    </location>
</feature>
<evidence type="ECO:0000313" key="10">
    <source>
        <dbReference type="EMBL" id="QEE26594.1"/>
    </source>
</evidence>
<feature type="transmembrane region" description="Helical" evidence="8">
    <location>
        <begin position="20"/>
        <end position="39"/>
    </location>
</feature>
<dbReference type="PANTHER" id="PTHR43066:SF1">
    <property type="entry name" value="RHOMBOID PROTEIN 2"/>
    <property type="match status" value="1"/>
</dbReference>
<evidence type="ECO:0000256" key="8">
    <source>
        <dbReference type="SAM" id="Phobius"/>
    </source>
</evidence>
<protein>
    <submittedName>
        <fullName evidence="10">Rhomboid family intramembrane serine protease</fullName>
    </submittedName>
</protein>
<dbReference type="Gene3D" id="1.20.1540.10">
    <property type="entry name" value="Rhomboid-like"/>
    <property type="match status" value="1"/>
</dbReference>
<keyword evidence="3 10" id="KW-0645">Protease</keyword>
<evidence type="ECO:0000259" key="9">
    <source>
        <dbReference type="Pfam" id="PF01694"/>
    </source>
</evidence>
<evidence type="ECO:0000313" key="11">
    <source>
        <dbReference type="Proteomes" id="UP000321820"/>
    </source>
</evidence>
<keyword evidence="4 8" id="KW-0812">Transmembrane</keyword>
<keyword evidence="5" id="KW-0378">Hydrolase</keyword>
<dbReference type="PANTHER" id="PTHR43066">
    <property type="entry name" value="RHOMBOID-RELATED PROTEIN"/>
    <property type="match status" value="1"/>
</dbReference>
<dbReference type="EMBL" id="CP042806">
    <property type="protein sequence ID" value="QEE26594.1"/>
    <property type="molecule type" value="Genomic_DNA"/>
</dbReference>
<comment type="subcellular location">
    <subcellularLocation>
        <location evidence="1">Membrane</location>
        <topology evidence="1">Multi-pass membrane protein</topology>
    </subcellularLocation>
</comment>
<evidence type="ECO:0000256" key="6">
    <source>
        <dbReference type="ARBA" id="ARBA00022989"/>
    </source>
</evidence>
<evidence type="ECO:0000256" key="2">
    <source>
        <dbReference type="ARBA" id="ARBA00009045"/>
    </source>
</evidence>
<organism evidence="10 11">
    <name type="scientific">Terriglobus albidus</name>
    <dbReference type="NCBI Taxonomy" id="1592106"/>
    <lineage>
        <taxon>Bacteria</taxon>
        <taxon>Pseudomonadati</taxon>
        <taxon>Acidobacteriota</taxon>
        <taxon>Terriglobia</taxon>
        <taxon>Terriglobales</taxon>
        <taxon>Acidobacteriaceae</taxon>
        <taxon>Terriglobus</taxon>
    </lineage>
</organism>
<dbReference type="GO" id="GO:0006508">
    <property type="term" value="P:proteolysis"/>
    <property type="evidence" value="ECO:0007669"/>
    <property type="project" value="UniProtKB-KW"/>
</dbReference>
<proteinExistence type="inferred from homology"/>
<reference evidence="10 11" key="1">
    <citation type="submission" date="2019-08" db="EMBL/GenBank/DDBJ databases">
        <title>Complete genome sequence of Terriglobus albidus strain ORNL.</title>
        <authorList>
            <person name="Podar M."/>
        </authorList>
    </citation>
    <scope>NUCLEOTIDE SEQUENCE [LARGE SCALE GENOMIC DNA]</scope>
    <source>
        <strain evidence="10 11">ORNL</strain>
    </source>
</reference>
<dbReference type="Pfam" id="PF01694">
    <property type="entry name" value="Rhomboid"/>
    <property type="match status" value="1"/>
</dbReference>
<dbReference type="SUPFAM" id="SSF144091">
    <property type="entry name" value="Rhomboid-like"/>
    <property type="match status" value="1"/>
</dbReference>
<sequence>MRSTGPITLNLPHFSGATRKLILIHLASFFGFLVLEWAARDIAHLLTGYVVLVPQSVFHGYVWQLLTFIFYPAGLLGMIFALLSLWFLGVWMEGTFGSRRLVELYLFTAVGAGLLASAISYTHIFGLRQDLVAAGPWPAVMGLMTAFASLMGDSEMYVFFVIRMKAKYAVAIFILLQLATVIQGGDRFGALAELCGALCGWLYFKFAPTRGVVFGASERYFGLRNGYYRWKRRRAARKFEVYMRKQNRVVKFDEEGRYIAPDDERRDPRDRKWMN</sequence>
<dbReference type="GO" id="GO:0004252">
    <property type="term" value="F:serine-type endopeptidase activity"/>
    <property type="evidence" value="ECO:0007669"/>
    <property type="project" value="InterPro"/>
</dbReference>
<name>A0A5B9E4U8_9BACT</name>
<accession>A0A5B9E4U8</accession>
<dbReference type="Proteomes" id="UP000321820">
    <property type="component" value="Chromosome"/>
</dbReference>
<evidence type="ECO:0000256" key="1">
    <source>
        <dbReference type="ARBA" id="ARBA00004141"/>
    </source>
</evidence>
<dbReference type="AlphaFoldDB" id="A0A5B9E4U8"/>
<feature type="transmembrane region" description="Helical" evidence="8">
    <location>
        <begin position="104"/>
        <end position="125"/>
    </location>
</feature>
<feature type="transmembrane region" description="Helical" evidence="8">
    <location>
        <begin position="69"/>
        <end position="92"/>
    </location>
</feature>
<evidence type="ECO:0000256" key="3">
    <source>
        <dbReference type="ARBA" id="ARBA00022670"/>
    </source>
</evidence>
<dbReference type="KEGG" id="talb:FTW19_00370"/>
<dbReference type="GO" id="GO:0016020">
    <property type="term" value="C:membrane"/>
    <property type="evidence" value="ECO:0007669"/>
    <property type="project" value="UniProtKB-SubCell"/>
</dbReference>
<feature type="transmembrane region" description="Helical" evidence="8">
    <location>
        <begin position="131"/>
        <end position="152"/>
    </location>
</feature>
<keyword evidence="7 8" id="KW-0472">Membrane</keyword>
<feature type="transmembrane region" description="Helical" evidence="8">
    <location>
        <begin position="164"/>
        <end position="182"/>
    </location>
</feature>
<evidence type="ECO:0000256" key="4">
    <source>
        <dbReference type="ARBA" id="ARBA00022692"/>
    </source>
</evidence>
<keyword evidence="6 8" id="KW-1133">Transmembrane helix</keyword>
<evidence type="ECO:0000256" key="5">
    <source>
        <dbReference type="ARBA" id="ARBA00022801"/>
    </source>
</evidence>
<dbReference type="InterPro" id="IPR022764">
    <property type="entry name" value="Peptidase_S54_rhomboid_dom"/>
</dbReference>
<comment type="similarity">
    <text evidence="2">Belongs to the peptidase S54 family.</text>
</comment>
<dbReference type="OrthoDB" id="114877at2"/>
<keyword evidence="11" id="KW-1185">Reference proteome</keyword>
<dbReference type="RefSeq" id="WP_147645732.1">
    <property type="nucleotide sequence ID" value="NZ_CP042806.1"/>
</dbReference>
<gene>
    <name evidence="10" type="ORF">FTW19_00370</name>
</gene>